<dbReference type="InterPro" id="IPR029063">
    <property type="entry name" value="SAM-dependent_MTases_sf"/>
</dbReference>
<keyword evidence="3 8" id="KW-0489">Methyltransferase</keyword>
<sequence length="468" mass="52729">MIYPRLKLARNLLSDNGAIFISIDDNEFNNLKLICDEIFGEENNIINFTWKTEGNFDNQAKIKNCHEYILVYAKNAKSIYLNPIIDPNVPKNSKLFNNAIKNTIIKNGPKNPVSTVVLPTGFPSNFEKGVIEERYDTWPHYFSKARIENYKLLDSVEISSGWSSKDLLLQFIANNYNPISDNKGQPTSFYVTPTGAIEVEKVRKKSSHIISVLQNLGGSQKGTAELEKLGVIFDDYPKPVQLIEYLCLMCVCENDIVLDFFAGSATTAHAVMNLNIQNKSGAKFILIQLPEEIAKDKKSYQAGFKKISEISLERIKKVSNQLFDGRQISSNGVKYFKLSETNIRSWDVNFDNLEPALKLALKSIKDDRSVEDILYEILLKYGIELTTHVEEVTVEGKKIFVVGTGALIVCLDDDITEQVIEGIAKLKEKLNPENTQVVFKDQGFADCVVKTNAIQILKQYGINDVKSI</sequence>
<dbReference type="AlphaFoldDB" id="A0A3D9UCA7"/>
<gene>
    <name evidence="8" type="ORF">BDD26_0038</name>
</gene>
<dbReference type="GO" id="GO:0008170">
    <property type="term" value="F:N-methyltransferase activity"/>
    <property type="evidence" value="ECO:0007669"/>
    <property type="project" value="InterPro"/>
</dbReference>
<keyword evidence="4 8" id="KW-0808">Transferase</keyword>
<evidence type="ECO:0000256" key="1">
    <source>
        <dbReference type="ARBA" id="ARBA00006594"/>
    </source>
</evidence>
<comment type="similarity">
    <text evidence="1">Belongs to the N(4)/N(6)-methyltransferase family.</text>
</comment>
<name>A0A3D9UCA7_9GAMM</name>
<dbReference type="InterPro" id="IPR002941">
    <property type="entry name" value="DNA_methylase_N4/N6"/>
</dbReference>
<dbReference type="PIRSF" id="PIRSF015855">
    <property type="entry name" value="TypeIII_Mtase_mKpnI"/>
    <property type="match status" value="1"/>
</dbReference>
<comment type="caution">
    <text evidence="8">The sequence shown here is derived from an EMBL/GenBank/DDBJ whole genome shotgun (WGS) entry which is preliminary data.</text>
</comment>
<dbReference type="GO" id="GO:0009007">
    <property type="term" value="F:site-specific DNA-methyltransferase (adenine-specific) activity"/>
    <property type="evidence" value="ECO:0007669"/>
    <property type="project" value="UniProtKB-EC"/>
</dbReference>
<dbReference type="Gene3D" id="3.40.50.150">
    <property type="entry name" value="Vaccinia Virus protein VP39"/>
    <property type="match status" value="1"/>
</dbReference>
<evidence type="ECO:0000256" key="3">
    <source>
        <dbReference type="ARBA" id="ARBA00022603"/>
    </source>
</evidence>
<dbReference type="EMBL" id="QTUB01000001">
    <property type="protein sequence ID" value="REF25550.1"/>
    <property type="molecule type" value="Genomic_DNA"/>
</dbReference>
<keyword evidence="9" id="KW-1185">Reference proteome</keyword>
<feature type="domain" description="DNA methylase N-4/N-6" evidence="7">
    <location>
        <begin position="2"/>
        <end position="295"/>
    </location>
</feature>
<evidence type="ECO:0000259" key="7">
    <source>
        <dbReference type="Pfam" id="PF01555"/>
    </source>
</evidence>
<dbReference type="Proteomes" id="UP000256294">
    <property type="component" value="Unassembled WGS sequence"/>
</dbReference>
<dbReference type="PRINTS" id="PR00506">
    <property type="entry name" value="D21N6MTFRASE"/>
</dbReference>
<evidence type="ECO:0000313" key="8">
    <source>
        <dbReference type="EMBL" id="REF25550.1"/>
    </source>
</evidence>
<dbReference type="RefSeq" id="WP_115825237.1">
    <property type="nucleotide sequence ID" value="NZ_QTUB01000001.1"/>
</dbReference>
<evidence type="ECO:0000256" key="6">
    <source>
        <dbReference type="ARBA" id="ARBA00047942"/>
    </source>
</evidence>
<dbReference type="GO" id="GO:0032259">
    <property type="term" value="P:methylation"/>
    <property type="evidence" value="ECO:0007669"/>
    <property type="project" value="UniProtKB-KW"/>
</dbReference>
<dbReference type="Pfam" id="PF01555">
    <property type="entry name" value="N6_N4_Mtase"/>
    <property type="match status" value="1"/>
</dbReference>
<organism evidence="8 9">
    <name type="scientific">Xenorhabdus cabanillasii</name>
    <dbReference type="NCBI Taxonomy" id="351673"/>
    <lineage>
        <taxon>Bacteria</taxon>
        <taxon>Pseudomonadati</taxon>
        <taxon>Pseudomonadota</taxon>
        <taxon>Gammaproteobacteria</taxon>
        <taxon>Enterobacterales</taxon>
        <taxon>Morganellaceae</taxon>
        <taxon>Xenorhabdus</taxon>
    </lineage>
</organism>
<dbReference type="SUPFAM" id="SSF53335">
    <property type="entry name" value="S-adenosyl-L-methionine-dependent methyltransferases"/>
    <property type="match status" value="1"/>
</dbReference>
<evidence type="ECO:0000256" key="5">
    <source>
        <dbReference type="ARBA" id="ARBA00022691"/>
    </source>
</evidence>
<evidence type="ECO:0000313" key="9">
    <source>
        <dbReference type="Proteomes" id="UP000256294"/>
    </source>
</evidence>
<proteinExistence type="inferred from homology"/>
<comment type="catalytic activity">
    <reaction evidence="6">
        <text>a 2'-deoxyadenosine in DNA + S-adenosyl-L-methionine = an N(6)-methyl-2'-deoxyadenosine in DNA + S-adenosyl-L-homocysteine + H(+)</text>
        <dbReference type="Rhea" id="RHEA:15197"/>
        <dbReference type="Rhea" id="RHEA-COMP:12418"/>
        <dbReference type="Rhea" id="RHEA-COMP:12419"/>
        <dbReference type="ChEBI" id="CHEBI:15378"/>
        <dbReference type="ChEBI" id="CHEBI:57856"/>
        <dbReference type="ChEBI" id="CHEBI:59789"/>
        <dbReference type="ChEBI" id="CHEBI:90615"/>
        <dbReference type="ChEBI" id="CHEBI:90616"/>
        <dbReference type="EC" id="2.1.1.72"/>
    </reaction>
</comment>
<dbReference type="InterPro" id="IPR002295">
    <property type="entry name" value="N4/N6-MTase_EcoPI_Mod-like"/>
</dbReference>
<accession>A0A3D9UCA7</accession>
<evidence type="ECO:0000256" key="4">
    <source>
        <dbReference type="ARBA" id="ARBA00022679"/>
    </source>
</evidence>
<reference evidence="8 9" key="1">
    <citation type="submission" date="2018-08" db="EMBL/GenBank/DDBJ databases">
        <title>Genomic Encyclopedia of Archaeal and Bacterial Type Strains, Phase II (KMG-II): from individual species to whole genera.</title>
        <authorList>
            <person name="Goeker M."/>
        </authorList>
    </citation>
    <scope>NUCLEOTIDE SEQUENCE [LARGE SCALE GENOMIC DNA]</scope>
    <source>
        <strain evidence="8 9">DSM 17905</strain>
    </source>
</reference>
<dbReference type="GO" id="GO:0003677">
    <property type="term" value="F:DNA binding"/>
    <property type="evidence" value="ECO:0007669"/>
    <property type="project" value="InterPro"/>
</dbReference>
<protein>
    <recommendedName>
        <fullName evidence="2">site-specific DNA-methyltransferase (adenine-specific)</fullName>
        <ecNumber evidence="2">2.1.1.72</ecNumber>
    </recommendedName>
</protein>
<dbReference type="EC" id="2.1.1.72" evidence="2"/>
<keyword evidence="5" id="KW-0949">S-adenosyl-L-methionine</keyword>
<evidence type="ECO:0000256" key="2">
    <source>
        <dbReference type="ARBA" id="ARBA00011900"/>
    </source>
</evidence>